<feature type="domain" description="Sulfatase N-terminal" evidence="5">
    <location>
        <begin position="33"/>
        <end position="351"/>
    </location>
</feature>
<dbReference type="Gene3D" id="3.40.720.10">
    <property type="entry name" value="Alkaline Phosphatase, subunit A"/>
    <property type="match status" value="1"/>
</dbReference>
<keyword evidence="2" id="KW-0479">Metal-binding</keyword>
<name>A0A9X2F7F3_9BACT</name>
<dbReference type="Gene3D" id="3.30.1120.10">
    <property type="match status" value="1"/>
</dbReference>
<dbReference type="InterPro" id="IPR000917">
    <property type="entry name" value="Sulfatase_N"/>
</dbReference>
<dbReference type="GO" id="GO:0046872">
    <property type="term" value="F:metal ion binding"/>
    <property type="evidence" value="ECO:0007669"/>
    <property type="project" value="UniProtKB-KW"/>
</dbReference>
<dbReference type="PROSITE" id="PS00523">
    <property type="entry name" value="SULFATASE_1"/>
    <property type="match status" value="1"/>
</dbReference>
<dbReference type="FunFam" id="3.40.720.10:FF:000070">
    <property type="entry name" value="Arylsulfatase A"/>
    <property type="match status" value="1"/>
</dbReference>
<protein>
    <submittedName>
        <fullName evidence="6">Arylsulfatase</fullName>
    </submittedName>
</protein>
<dbReference type="RefSeq" id="WP_252851323.1">
    <property type="nucleotide sequence ID" value="NZ_JAMXLR010000020.1"/>
</dbReference>
<proteinExistence type="inferred from homology"/>
<sequence>MSSTHWMVRLAITLLLAVGPPAVYGKSSGATPPNIVLILTDDLGWGDLACHGNPVIETPHIDDMLDAGGELTRFYVSPVCSPTRASLMTGRYNYRTRVIDTYRGHSMMDTEEVTVAELLRTAGYATGIFGKWHLGDAYPLRPQDQGFEQTVVFHGGGLCQPTDPPDNRGVYTNPTLWRNGEKFVADGYCTDVFFGEALEFIQQSVADERPFFAYISTNAPHGPYHDVPVELYEKYKKKEVSQVVYGDAKQVDRTARTFAMIENIDENVGKLRAELKEMGLAENTVVIFMSDNGPQEARYVGERRGTKGEVLEGGILSPFIVEWPGQVRPGHRDDRVAAHIDVLPTLLEIADATPPTDLNLDGRSVVPLLVEQQADWPERSVVIQSHRGAHPVEGHNMAVVGQQWKLVRPSGFGRFYPKEDAPFQLYNLASDPRESNNLGDEQPEVFEQLRNRYRQWFADVSSTRPDNYEPPRMVIGSHKQKVATLTWQDWQPVDEGWGSQGDWLLQAEAPGVMDVEAVFLKPVQGDLTLALGDQVVHQHVEAPAKVVFFREVLYPAGEFAARCEHTQDPKAKGPYHLRLIEK</sequence>
<dbReference type="SUPFAM" id="SSF53649">
    <property type="entry name" value="Alkaline phosphatase-like"/>
    <property type="match status" value="1"/>
</dbReference>
<evidence type="ECO:0000256" key="3">
    <source>
        <dbReference type="ARBA" id="ARBA00022801"/>
    </source>
</evidence>
<keyword evidence="3" id="KW-0378">Hydrolase</keyword>
<evidence type="ECO:0000256" key="4">
    <source>
        <dbReference type="ARBA" id="ARBA00022837"/>
    </source>
</evidence>
<evidence type="ECO:0000256" key="2">
    <source>
        <dbReference type="ARBA" id="ARBA00022723"/>
    </source>
</evidence>
<dbReference type="PANTHER" id="PTHR42693">
    <property type="entry name" value="ARYLSULFATASE FAMILY MEMBER"/>
    <property type="match status" value="1"/>
</dbReference>
<dbReference type="CDD" id="cd16146">
    <property type="entry name" value="ARS_like"/>
    <property type="match status" value="1"/>
</dbReference>
<dbReference type="PANTHER" id="PTHR42693:SF53">
    <property type="entry name" value="ENDO-4-O-SULFATASE"/>
    <property type="match status" value="1"/>
</dbReference>
<evidence type="ECO:0000313" key="7">
    <source>
        <dbReference type="Proteomes" id="UP001155241"/>
    </source>
</evidence>
<keyword evidence="7" id="KW-1185">Reference proteome</keyword>
<evidence type="ECO:0000256" key="1">
    <source>
        <dbReference type="ARBA" id="ARBA00008779"/>
    </source>
</evidence>
<evidence type="ECO:0000259" key="5">
    <source>
        <dbReference type="Pfam" id="PF00884"/>
    </source>
</evidence>
<dbReference type="InterPro" id="IPR024607">
    <property type="entry name" value="Sulfatase_CS"/>
</dbReference>
<dbReference type="InterPro" id="IPR050738">
    <property type="entry name" value="Sulfatase"/>
</dbReference>
<comment type="similarity">
    <text evidence="1">Belongs to the sulfatase family.</text>
</comment>
<comment type="caution">
    <text evidence="6">The sequence shown here is derived from an EMBL/GenBank/DDBJ whole genome shotgun (WGS) entry which is preliminary data.</text>
</comment>
<reference evidence="6" key="1">
    <citation type="submission" date="2022-06" db="EMBL/GenBank/DDBJ databases">
        <title>Aeoliella straminimaris, a novel planctomycete from sediments.</title>
        <authorList>
            <person name="Vitorino I.R."/>
            <person name="Lage O.M."/>
        </authorList>
    </citation>
    <scope>NUCLEOTIDE SEQUENCE</scope>
    <source>
        <strain evidence="6">ICT_H6.2</strain>
    </source>
</reference>
<dbReference type="Pfam" id="PF00884">
    <property type="entry name" value="Sulfatase"/>
    <property type="match status" value="1"/>
</dbReference>
<dbReference type="AlphaFoldDB" id="A0A9X2F7F3"/>
<dbReference type="Proteomes" id="UP001155241">
    <property type="component" value="Unassembled WGS sequence"/>
</dbReference>
<dbReference type="GO" id="GO:0004065">
    <property type="term" value="F:arylsulfatase activity"/>
    <property type="evidence" value="ECO:0007669"/>
    <property type="project" value="TreeGrafter"/>
</dbReference>
<accession>A0A9X2F7F3</accession>
<keyword evidence="4" id="KW-0106">Calcium</keyword>
<evidence type="ECO:0000313" key="6">
    <source>
        <dbReference type="EMBL" id="MCO6043224.1"/>
    </source>
</evidence>
<dbReference type="InterPro" id="IPR017850">
    <property type="entry name" value="Alkaline_phosphatase_core_sf"/>
</dbReference>
<dbReference type="EMBL" id="JAMXLR010000020">
    <property type="protein sequence ID" value="MCO6043224.1"/>
    <property type="molecule type" value="Genomic_DNA"/>
</dbReference>
<gene>
    <name evidence="6" type="ORF">NG895_04840</name>
</gene>
<organism evidence="6 7">
    <name type="scientific">Aeoliella straminimaris</name>
    <dbReference type="NCBI Taxonomy" id="2954799"/>
    <lineage>
        <taxon>Bacteria</taxon>
        <taxon>Pseudomonadati</taxon>
        <taxon>Planctomycetota</taxon>
        <taxon>Planctomycetia</taxon>
        <taxon>Pirellulales</taxon>
        <taxon>Lacipirellulaceae</taxon>
        <taxon>Aeoliella</taxon>
    </lineage>
</organism>